<dbReference type="Gene3D" id="2.120.10.80">
    <property type="entry name" value="Kelch-type beta propeller"/>
    <property type="match status" value="2"/>
</dbReference>
<protein>
    <submittedName>
        <fullName evidence="5">Galactose oxidase</fullName>
    </submittedName>
</protein>
<feature type="compositionally biased region" description="Polar residues" evidence="3">
    <location>
        <begin position="651"/>
        <end position="670"/>
    </location>
</feature>
<keyword evidence="6" id="KW-1185">Reference proteome</keyword>
<gene>
    <name evidence="5" type="ORF">CC85DRAFT_282639</name>
</gene>
<evidence type="ECO:0000256" key="3">
    <source>
        <dbReference type="SAM" id="MobiDB-lite"/>
    </source>
</evidence>
<dbReference type="Proteomes" id="UP000053611">
    <property type="component" value="Unassembled WGS sequence"/>
</dbReference>
<feature type="transmembrane region" description="Helical" evidence="4">
    <location>
        <begin position="366"/>
        <end position="386"/>
    </location>
</feature>
<dbReference type="RefSeq" id="XP_018282047.1">
    <property type="nucleotide sequence ID" value="XM_018422054.1"/>
</dbReference>
<dbReference type="SUPFAM" id="SSF117281">
    <property type="entry name" value="Kelch motif"/>
    <property type="match status" value="1"/>
</dbReference>
<organism evidence="5 6">
    <name type="scientific">Cutaneotrichosporon oleaginosum</name>
    <dbReference type="NCBI Taxonomy" id="879819"/>
    <lineage>
        <taxon>Eukaryota</taxon>
        <taxon>Fungi</taxon>
        <taxon>Dikarya</taxon>
        <taxon>Basidiomycota</taxon>
        <taxon>Agaricomycotina</taxon>
        <taxon>Tremellomycetes</taxon>
        <taxon>Trichosporonales</taxon>
        <taxon>Trichosporonaceae</taxon>
        <taxon>Cutaneotrichosporon</taxon>
    </lineage>
</organism>
<dbReference type="EMBL" id="KQ087181">
    <property type="protein sequence ID" value="KLT45556.1"/>
    <property type="molecule type" value="Genomic_DNA"/>
</dbReference>
<feature type="region of interest" description="Disordered" evidence="3">
    <location>
        <begin position="526"/>
        <end position="559"/>
    </location>
</feature>
<evidence type="ECO:0000313" key="6">
    <source>
        <dbReference type="Proteomes" id="UP000053611"/>
    </source>
</evidence>
<dbReference type="InterPro" id="IPR015915">
    <property type="entry name" value="Kelch-typ_b-propeller"/>
</dbReference>
<dbReference type="GeneID" id="28982657"/>
<evidence type="ECO:0000313" key="5">
    <source>
        <dbReference type="EMBL" id="KLT45556.1"/>
    </source>
</evidence>
<evidence type="ECO:0000256" key="2">
    <source>
        <dbReference type="ARBA" id="ARBA00022737"/>
    </source>
</evidence>
<feature type="compositionally biased region" description="Low complexity" evidence="3">
    <location>
        <begin position="626"/>
        <end position="642"/>
    </location>
</feature>
<evidence type="ECO:0000256" key="1">
    <source>
        <dbReference type="ARBA" id="ARBA00022441"/>
    </source>
</evidence>
<feature type="region of interest" description="Disordered" evidence="3">
    <location>
        <begin position="483"/>
        <end position="503"/>
    </location>
</feature>
<evidence type="ECO:0000256" key="4">
    <source>
        <dbReference type="SAM" id="Phobius"/>
    </source>
</evidence>
<dbReference type="OrthoDB" id="432528at2759"/>
<dbReference type="PANTHER" id="PTHR46093">
    <property type="entry name" value="ACYL-COA-BINDING DOMAIN-CONTAINING PROTEIN 5"/>
    <property type="match status" value="1"/>
</dbReference>
<keyword evidence="2" id="KW-0677">Repeat</keyword>
<keyword evidence="4" id="KW-0472">Membrane</keyword>
<keyword evidence="1" id="KW-0880">Kelch repeat</keyword>
<dbReference type="PANTHER" id="PTHR46093:SF3">
    <property type="entry name" value="ACYL-COA-BINDING DOMAIN-CONTAINING PROTEIN 4"/>
    <property type="match status" value="1"/>
</dbReference>
<keyword evidence="4" id="KW-0812">Transmembrane</keyword>
<accession>A0A0J0XWX8</accession>
<reference evidence="5 6" key="1">
    <citation type="submission" date="2015-03" db="EMBL/GenBank/DDBJ databases">
        <title>Genomics and transcriptomics of the oil-accumulating basidiomycete yeast T. oleaginosus allow insights into substrate utilization and the diverse evolutionary trajectories of mating systems in fungi.</title>
        <authorList>
            <consortium name="DOE Joint Genome Institute"/>
            <person name="Kourist R."/>
            <person name="Kracht O."/>
            <person name="Bracharz F."/>
            <person name="Lipzen A."/>
            <person name="Nolan M."/>
            <person name="Ohm R."/>
            <person name="Grigoriev I."/>
            <person name="Sun S."/>
            <person name="Heitman J."/>
            <person name="Bruck T."/>
            <person name="Nowrousian M."/>
        </authorList>
    </citation>
    <scope>NUCLEOTIDE SEQUENCE [LARGE SCALE GENOMIC DNA]</scope>
    <source>
        <strain evidence="5 6">IBC0246</strain>
    </source>
</reference>
<sequence length="682" mass="71215">MLHLLFLPSASALTPAARWGHRAAYVDSKQAMYVVGGSVSGAGTQITNEVLVLPLNASSASWANGPNTGLPAHAFASLAMADDTLVVVGGMTQSCASDGVAHALDIASDEWTSASPTSLRRRHGAGAAPAPGGIMVVGGIADKSTCYNAAAAYTGVDTVRVPLSNASVTTATLPSTLTGTKLAVSDFAIAASADTVFLAGGQAADGSLVPLDTVGVWTSSGGWQAQKLRGAIPAGRLGATLVAHPSRDMLILHGGSEYDASTKAFAPSVMLATLDTKTWEWSQPAALQPSAGLAYHTSVVTPSGVMITAFGMGAGGAPTSDVHYLDMRAADASQWSWTQNWSSTLLSGETEAPAAAAASSKSNRTAAIAAPIVILAVLLPLAIWLFRRHQRNRRKRRLASHFSFSTQEDNGGFRNYSRAARSPFADNSWSSNMRSAIDRVFRRGSSAGVGDDGTLASREPEKNWEEIDFGLGRVDEARREATYTDMPRRGSPRRSSFEHPGEGVAFPMPVASTLYDDDAVLVDIDTSPRLGSPRSDGQVLLSPNHEQSPFRDPDSGMADAAADAASVDDWNALARSMESRPAFRPLSPTATLGSHQHAGAPSLPPMEFSGSPVLPASGTRLPHQRVSSVSSVSSSGSPPSVSRHLAGGRRSSVNGVRSISAGSFNRNPNRLSPLRVVNADQQ</sequence>
<dbReference type="SUPFAM" id="SSF50965">
    <property type="entry name" value="Galactose oxidase, central domain"/>
    <property type="match status" value="1"/>
</dbReference>
<proteinExistence type="predicted"/>
<dbReference type="InterPro" id="IPR011043">
    <property type="entry name" value="Gal_Oxase/kelch_b-propeller"/>
</dbReference>
<feature type="region of interest" description="Disordered" evidence="3">
    <location>
        <begin position="584"/>
        <end position="682"/>
    </location>
</feature>
<name>A0A0J0XWX8_9TREE</name>
<dbReference type="STRING" id="879819.A0A0J0XWX8"/>
<dbReference type="AlphaFoldDB" id="A0A0J0XWX8"/>
<keyword evidence="4" id="KW-1133">Transmembrane helix</keyword>